<keyword evidence="2" id="KW-1185">Reference proteome</keyword>
<dbReference type="PANTHER" id="PTHR43667">
    <property type="entry name" value="CYCLOPROPANE-FATTY-ACYL-PHOSPHOLIPID SYNTHASE"/>
    <property type="match status" value="1"/>
</dbReference>
<accession>A0A550CTP3</accession>
<organism evidence="1 2">
    <name type="scientific">Schizophyllum amplum</name>
    <dbReference type="NCBI Taxonomy" id="97359"/>
    <lineage>
        <taxon>Eukaryota</taxon>
        <taxon>Fungi</taxon>
        <taxon>Dikarya</taxon>
        <taxon>Basidiomycota</taxon>
        <taxon>Agaricomycotina</taxon>
        <taxon>Agaricomycetes</taxon>
        <taxon>Agaricomycetidae</taxon>
        <taxon>Agaricales</taxon>
        <taxon>Schizophyllaceae</taxon>
        <taxon>Schizophyllum</taxon>
    </lineage>
</organism>
<dbReference type="STRING" id="97359.A0A550CTP3"/>
<reference evidence="1 2" key="1">
    <citation type="journal article" date="2019" name="New Phytol.">
        <title>Comparative genomics reveals unique wood-decay strategies and fruiting body development in the Schizophyllaceae.</title>
        <authorList>
            <person name="Almasi E."/>
            <person name="Sahu N."/>
            <person name="Krizsan K."/>
            <person name="Balint B."/>
            <person name="Kovacs G.M."/>
            <person name="Kiss B."/>
            <person name="Cseklye J."/>
            <person name="Drula E."/>
            <person name="Henrissat B."/>
            <person name="Nagy I."/>
            <person name="Chovatia M."/>
            <person name="Adam C."/>
            <person name="LaButti K."/>
            <person name="Lipzen A."/>
            <person name="Riley R."/>
            <person name="Grigoriev I.V."/>
            <person name="Nagy L.G."/>
        </authorList>
    </citation>
    <scope>NUCLEOTIDE SEQUENCE [LARGE SCALE GENOMIC DNA]</scope>
    <source>
        <strain evidence="1 2">NL-1724</strain>
    </source>
</reference>
<dbReference type="CDD" id="cd02440">
    <property type="entry name" value="AdoMet_MTases"/>
    <property type="match status" value="1"/>
</dbReference>
<name>A0A550CTP3_9AGAR</name>
<dbReference type="Proteomes" id="UP000320762">
    <property type="component" value="Unassembled WGS sequence"/>
</dbReference>
<dbReference type="SUPFAM" id="SSF53335">
    <property type="entry name" value="S-adenosyl-L-methionine-dependent methyltransferases"/>
    <property type="match status" value="1"/>
</dbReference>
<dbReference type="EMBL" id="VDMD01000002">
    <property type="protein sequence ID" value="TRM68154.1"/>
    <property type="molecule type" value="Genomic_DNA"/>
</dbReference>
<dbReference type="Pfam" id="PF02353">
    <property type="entry name" value="CMAS"/>
    <property type="match status" value="1"/>
</dbReference>
<dbReference type="AlphaFoldDB" id="A0A550CTP3"/>
<dbReference type="OrthoDB" id="8300214at2759"/>
<evidence type="ECO:0000313" key="1">
    <source>
        <dbReference type="EMBL" id="TRM68154.1"/>
    </source>
</evidence>
<evidence type="ECO:0000313" key="2">
    <source>
        <dbReference type="Proteomes" id="UP000320762"/>
    </source>
</evidence>
<sequence length="503" mass="56413">MTPSSIETRPGLYSASMLTLQKRRSPFSMSMFSPRASITSFARKSILAVLDDAIATGVLTVTDTEGTRSYGCYEPGCNQVTLVVTNDNFWLRMLLYVHRVLSIFSLLIFNTALRTSDVSLLMRVDACSQLTTPPVSEAYMIGDVQVDNLRNVMKLWIDNQSGMERSLSSTFSRLSSATSALYNGLMGQTRANSRLNVIASYDQSNELFKAFLSTEMMYSCALWGEEEGGVRGDMVSGPTPGDLEAAQRRKIHHVLQKARLQPGHRILEFGTGWGALAIVAAVEYGCEVDTITLSVEQKRLAEGRIREAGVEGKIRVHLLDYREIPAEFEKAFDAFISIEMVEHVGAKHYNTYFKLIDFALKSRDATAVISSSTFPESRYSTYQAEDFMRRYMWPNSCLPSATAIVTAAHSACSGRFTLDSVANHSAHYPRTLREWDRRLDANLTRDLVSKDFPSLTDNEGDYDAFKRKWRYLFAYASAGFARGYITCHMWTFVRGSDIPEPCD</sequence>
<dbReference type="InterPro" id="IPR029063">
    <property type="entry name" value="SAM-dependent_MTases_sf"/>
</dbReference>
<gene>
    <name evidence="1" type="ORF">BD626DRAFT_424822</name>
</gene>
<protein>
    <submittedName>
        <fullName evidence="1">Cyclopropane fatty acid synthase</fullName>
    </submittedName>
</protein>
<dbReference type="InterPro" id="IPR050723">
    <property type="entry name" value="CFA/CMAS"/>
</dbReference>
<dbReference type="PANTHER" id="PTHR43667:SF2">
    <property type="entry name" value="FATTY ACID C-METHYL TRANSFERASE"/>
    <property type="match status" value="1"/>
</dbReference>
<comment type="caution">
    <text evidence="1">The sequence shown here is derived from an EMBL/GenBank/DDBJ whole genome shotgun (WGS) entry which is preliminary data.</text>
</comment>
<proteinExistence type="predicted"/>
<dbReference type="Gene3D" id="3.40.50.150">
    <property type="entry name" value="Vaccinia Virus protein VP39"/>
    <property type="match status" value="1"/>
</dbReference>